<reference evidence="1 2" key="1">
    <citation type="journal article" date="2022" name="DNA Res.">
        <title>Chromosomal-level genome assembly of the orchid tree Bauhinia variegata (Leguminosae; Cercidoideae) supports the allotetraploid origin hypothesis of Bauhinia.</title>
        <authorList>
            <person name="Zhong Y."/>
            <person name="Chen Y."/>
            <person name="Zheng D."/>
            <person name="Pang J."/>
            <person name="Liu Y."/>
            <person name="Luo S."/>
            <person name="Meng S."/>
            <person name="Qian L."/>
            <person name="Wei D."/>
            <person name="Dai S."/>
            <person name="Zhou R."/>
        </authorList>
    </citation>
    <scope>NUCLEOTIDE SEQUENCE [LARGE SCALE GENOMIC DNA]</scope>
    <source>
        <strain evidence="1">BV-YZ2020</strain>
    </source>
</reference>
<evidence type="ECO:0000313" key="2">
    <source>
        <dbReference type="Proteomes" id="UP000828941"/>
    </source>
</evidence>
<name>A0ACB9PYP3_BAUVA</name>
<comment type="caution">
    <text evidence="1">The sequence shown here is derived from an EMBL/GenBank/DDBJ whole genome shotgun (WGS) entry which is preliminary data.</text>
</comment>
<proteinExistence type="predicted"/>
<accession>A0ACB9PYP3</accession>
<keyword evidence="2" id="KW-1185">Reference proteome</keyword>
<evidence type="ECO:0000313" key="1">
    <source>
        <dbReference type="EMBL" id="KAI4353954.1"/>
    </source>
</evidence>
<dbReference type="Proteomes" id="UP000828941">
    <property type="component" value="Chromosome 2"/>
</dbReference>
<gene>
    <name evidence="1" type="ORF">L6164_002870</name>
</gene>
<sequence length="600" mass="67126">MSSPTIQHSVSDQTLGNSFKPSSSKIPVGKPRIWSKNDLYNMTEEGGSSPYYKGLTDQSLAVYKAAPTQLAPSIDHQSHHPSNVPLSPLESSRYYKGLIDYTLALSGKQPVSDGFINDLDQSFHSGGSLPCECSPYYKGLTDYTLALYGQQLAAHGSSASLGFNVSPNFTSMPLNLWTMCFPGSNPGPGYTSPSLPKTKAGCSNQMEPKKVNDDLGLVTEGKPLRERVSEPSMAGKVVEETVEIIATAKVGNYGLVGEEEKPLRESISVSEQRVVPELTLKAGYENQEKYTWANKYQPKALGDFICNKEKAHELQEMVKGGCGCKHFIFEAPPGVGKRTMIRCMLREVFGNIQVYILNLFKQNKGEMVSSIEMNMKRSTHHVEVNLSDTKGYEKHVLVDLFKETYENFLDNSAPCVPENCQAIVLYESEKLSKESLLYIKWLLERYKAVGCNKVFFCCSDESKLQPVKALCTTIKLKPPTCEEIVKVLEFIGHKEGIELPHNLAVKIVEKAKNNLRQAIRSFEATCQNKLPLEEDQLILTGWEDEISNIAKNTIDEQSPRQLYNIRRKLQNLMIHNVSPGFIFMVRIPMFTLMYLHNICS</sequence>
<organism evidence="1 2">
    <name type="scientific">Bauhinia variegata</name>
    <name type="common">Purple orchid tree</name>
    <name type="synonym">Phanera variegata</name>
    <dbReference type="NCBI Taxonomy" id="167791"/>
    <lineage>
        <taxon>Eukaryota</taxon>
        <taxon>Viridiplantae</taxon>
        <taxon>Streptophyta</taxon>
        <taxon>Embryophyta</taxon>
        <taxon>Tracheophyta</taxon>
        <taxon>Spermatophyta</taxon>
        <taxon>Magnoliopsida</taxon>
        <taxon>eudicotyledons</taxon>
        <taxon>Gunneridae</taxon>
        <taxon>Pentapetalae</taxon>
        <taxon>rosids</taxon>
        <taxon>fabids</taxon>
        <taxon>Fabales</taxon>
        <taxon>Fabaceae</taxon>
        <taxon>Cercidoideae</taxon>
        <taxon>Cercideae</taxon>
        <taxon>Bauhiniinae</taxon>
        <taxon>Bauhinia</taxon>
    </lineage>
</organism>
<protein>
    <submittedName>
        <fullName evidence="1">Uncharacterized protein</fullName>
    </submittedName>
</protein>
<dbReference type="EMBL" id="CM039427">
    <property type="protein sequence ID" value="KAI4353954.1"/>
    <property type="molecule type" value="Genomic_DNA"/>
</dbReference>